<dbReference type="PANTHER" id="PTHR44858:SF1">
    <property type="entry name" value="UDP-N-ACETYLGLUCOSAMINE--PEPTIDE N-ACETYLGLUCOSAMINYLTRANSFERASE SPINDLY-RELATED"/>
    <property type="match status" value="1"/>
</dbReference>
<comment type="caution">
    <text evidence="5">The sequence shown here is derived from an EMBL/GenBank/DDBJ whole genome shotgun (WGS) entry which is preliminary data.</text>
</comment>
<evidence type="ECO:0000313" key="5">
    <source>
        <dbReference type="EMBL" id="NML72629.1"/>
    </source>
</evidence>
<evidence type="ECO:0008006" key="7">
    <source>
        <dbReference type="Google" id="ProtNLM"/>
    </source>
</evidence>
<evidence type="ECO:0000313" key="6">
    <source>
        <dbReference type="Proteomes" id="UP000541470"/>
    </source>
</evidence>
<dbReference type="PROSITE" id="PS50005">
    <property type="entry name" value="TPR"/>
    <property type="match status" value="1"/>
</dbReference>
<gene>
    <name evidence="5" type="ORF">HHL25_00680</name>
</gene>
<dbReference type="InterPro" id="IPR050498">
    <property type="entry name" value="Ycf3"/>
</dbReference>
<accession>A0A7Y0FUK4</accession>
<keyword evidence="4" id="KW-0732">Signal</keyword>
<dbReference type="SUPFAM" id="SSF48452">
    <property type="entry name" value="TPR-like"/>
    <property type="match status" value="1"/>
</dbReference>
<evidence type="ECO:0000256" key="3">
    <source>
        <dbReference type="PROSITE-ProRule" id="PRU00339"/>
    </source>
</evidence>
<dbReference type="Proteomes" id="UP000541470">
    <property type="component" value="Unassembled WGS sequence"/>
</dbReference>
<dbReference type="Gene3D" id="1.25.40.10">
    <property type="entry name" value="Tetratricopeptide repeat domain"/>
    <property type="match status" value="1"/>
</dbReference>
<dbReference type="PANTHER" id="PTHR44858">
    <property type="entry name" value="TETRATRICOPEPTIDE REPEAT PROTEIN 6"/>
    <property type="match status" value="1"/>
</dbReference>
<dbReference type="AlphaFoldDB" id="A0A7Y0FUK4"/>
<proteinExistence type="predicted"/>
<dbReference type="Pfam" id="PF13181">
    <property type="entry name" value="TPR_8"/>
    <property type="match status" value="1"/>
</dbReference>
<dbReference type="SMART" id="SM00028">
    <property type="entry name" value="TPR"/>
    <property type="match status" value="3"/>
</dbReference>
<feature type="chain" id="PRO_5031374352" description="Tetratricopeptide repeat protein" evidence="4">
    <location>
        <begin position="27"/>
        <end position="205"/>
    </location>
</feature>
<keyword evidence="6" id="KW-1185">Reference proteome</keyword>
<dbReference type="InterPro" id="IPR019734">
    <property type="entry name" value="TPR_rpt"/>
</dbReference>
<dbReference type="EMBL" id="JABBGK010000001">
    <property type="protein sequence ID" value="NML72629.1"/>
    <property type="molecule type" value="Genomic_DNA"/>
</dbReference>
<reference evidence="5 6" key="1">
    <citation type="submission" date="2020-04" db="EMBL/GenBank/DDBJ databases">
        <title>Rhizobium sp. S-51 isolated from soil.</title>
        <authorList>
            <person name="Dahal R.H."/>
        </authorList>
    </citation>
    <scope>NUCLEOTIDE SEQUENCE [LARGE SCALE GENOMIC DNA]</scope>
    <source>
        <strain evidence="5 6">S-51</strain>
    </source>
</reference>
<evidence type="ECO:0000256" key="4">
    <source>
        <dbReference type="SAM" id="SignalP"/>
    </source>
</evidence>
<feature type="signal peptide" evidence="4">
    <location>
        <begin position="1"/>
        <end position="26"/>
    </location>
</feature>
<keyword evidence="2 3" id="KW-0802">TPR repeat</keyword>
<protein>
    <recommendedName>
        <fullName evidence="7">Tetratricopeptide repeat protein</fullName>
    </recommendedName>
</protein>
<keyword evidence="1" id="KW-0677">Repeat</keyword>
<feature type="repeat" description="TPR" evidence="3">
    <location>
        <begin position="119"/>
        <end position="152"/>
    </location>
</feature>
<organism evidence="5 6">
    <name type="scientific">Rhizobium terricola</name>
    <dbReference type="NCBI Taxonomy" id="2728849"/>
    <lineage>
        <taxon>Bacteria</taxon>
        <taxon>Pseudomonadati</taxon>
        <taxon>Pseudomonadota</taxon>
        <taxon>Alphaproteobacteria</taxon>
        <taxon>Hyphomicrobiales</taxon>
        <taxon>Rhizobiaceae</taxon>
        <taxon>Rhizobium/Agrobacterium group</taxon>
        <taxon>Rhizobium</taxon>
    </lineage>
</organism>
<name>A0A7Y0FUK4_9HYPH</name>
<evidence type="ECO:0000256" key="1">
    <source>
        <dbReference type="ARBA" id="ARBA00022737"/>
    </source>
</evidence>
<evidence type="ECO:0000256" key="2">
    <source>
        <dbReference type="ARBA" id="ARBA00022803"/>
    </source>
</evidence>
<sequence length="205" mass="22544">MRRFFVYAPAIAVLLIATSVEGPARAEEAPAAEKAALDNNATTAESPKTVEALITELKRERDPEAADKIADEIMANWNRSDSPTVDLLMEWANNAIAEKRNAAALDFLDQAIVLKPEFVGAWNQRATLHFTMGQYRKAVADINHVLELEPRHFGALAGLAAILGERGREEMALKAWEGYLDIYPADREAQGIVDKLSEKLAGSRT</sequence>
<dbReference type="InterPro" id="IPR011990">
    <property type="entry name" value="TPR-like_helical_dom_sf"/>
</dbReference>